<evidence type="ECO:0000256" key="2">
    <source>
        <dbReference type="SAM" id="MobiDB-lite"/>
    </source>
</evidence>
<evidence type="ECO:0000313" key="5">
    <source>
        <dbReference type="EMBL" id="OWK40615.1"/>
    </source>
</evidence>
<feature type="chain" id="PRO_5012104059" description="Peptidase S9 prolyl oligopeptidase catalytic domain-containing protein" evidence="3">
    <location>
        <begin position="29"/>
        <end position="679"/>
    </location>
</feature>
<dbReference type="InterPro" id="IPR029058">
    <property type="entry name" value="AB_hydrolase_fold"/>
</dbReference>
<comment type="caution">
    <text evidence="5">The sequence shown here is derived from an EMBL/GenBank/DDBJ whole genome shotgun (WGS) entry which is preliminary data.</text>
</comment>
<feature type="signal peptide" evidence="3">
    <location>
        <begin position="1"/>
        <end position="28"/>
    </location>
</feature>
<protein>
    <recommendedName>
        <fullName evidence="4">Peptidase S9 prolyl oligopeptidase catalytic domain-containing protein</fullName>
    </recommendedName>
</protein>
<evidence type="ECO:0000256" key="1">
    <source>
        <dbReference type="ARBA" id="ARBA00022729"/>
    </source>
</evidence>
<dbReference type="GO" id="GO:0006508">
    <property type="term" value="P:proteolysis"/>
    <property type="evidence" value="ECO:0007669"/>
    <property type="project" value="InterPro"/>
</dbReference>
<dbReference type="Proteomes" id="UP000214646">
    <property type="component" value="Unassembled WGS sequence"/>
</dbReference>
<dbReference type="RefSeq" id="WP_088256505.1">
    <property type="nucleotide sequence ID" value="NZ_NIDE01000008.1"/>
</dbReference>
<dbReference type="GO" id="GO:0008236">
    <property type="term" value="F:serine-type peptidase activity"/>
    <property type="evidence" value="ECO:0007669"/>
    <property type="project" value="InterPro"/>
</dbReference>
<dbReference type="EMBL" id="NIDE01000008">
    <property type="protein sequence ID" value="OWK40615.1"/>
    <property type="molecule type" value="Genomic_DNA"/>
</dbReference>
<name>A0A225DWC9_9BACT</name>
<dbReference type="InterPro" id="IPR001375">
    <property type="entry name" value="Peptidase_S9_cat"/>
</dbReference>
<feature type="region of interest" description="Disordered" evidence="2">
    <location>
        <begin position="27"/>
        <end position="48"/>
    </location>
</feature>
<feature type="domain" description="Peptidase S9 prolyl oligopeptidase catalytic" evidence="4">
    <location>
        <begin position="227"/>
        <end position="372"/>
    </location>
</feature>
<keyword evidence="6" id="KW-1185">Reference proteome</keyword>
<dbReference type="PANTHER" id="PTHR43037">
    <property type="entry name" value="UNNAMED PRODUCT-RELATED"/>
    <property type="match status" value="1"/>
</dbReference>
<proteinExistence type="predicted"/>
<evidence type="ECO:0000313" key="6">
    <source>
        <dbReference type="Proteomes" id="UP000214646"/>
    </source>
</evidence>
<organism evidence="5 6">
    <name type="scientific">Fimbriiglobus ruber</name>
    <dbReference type="NCBI Taxonomy" id="1908690"/>
    <lineage>
        <taxon>Bacteria</taxon>
        <taxon>Pseudomonadati</taxon>
        <taxon>Planctomycetota</taxon>
        <taxon>Planctomycetia</taxon>
        <taxon>Gemmatales</taxon>
        <taxon>Gemmataceae</taxon>
        <taxon>Fimbriiglobus</taxon>
    </lineage>
</organism>
<dbReference type="Gene3D" id="3.40.50.1820">
    <property type="entry name" value="alpha/beta hydrolase"/>
    <property type="match status" value="1"/>
</dbReference>
<sequence length="679" mass="74350">MLVFGRPRYLASLGLCAALVASAVPRSAADGPPDNSSEKVRQVPPKGVAVPPADAAELKAGLADIKKELDALPEALKDKPALLDLIPDVEIYYTAVRYALDYDEFFNAKEIPAAKALLKQGIARAKDLKEGKSPWTTATGLVVRGYRSKIDGSAQPYGLVVPKNYDPKAATKHRLDFWWHGRGENLSEVNFIDGRQKSSGDFTPVGAFVLHPYGRYCNANKFAGEIDTLECLAHAKKHYPIDDSRIVARGFSMGGAACWQFAVHYPTLFCAAAPGAGFSETPEFLHVFQHEKVEPTWYEKKLWHMYNASDCAQNIFDLPTVAYSGEVDSQKQAADVMAREMKKVGLELTHLIGPKTGHSYHPETKKEVIAKVDAIVAKGRDPFPKEIKFVTYTLLYNKCAWVTVTGLGKHWEAAHVNGEVKNGVATLTTENVTRLQVDFKQDAGHVVSRLAIDGTEFTLPAADAGAYIGRFHKAAGKWESGSGVSDGVLVKKHGLQGPIDDAFMDKFLMVKPTGTPLNEKVGAWAATEFGHAVAHWRKQFRGDAPVKDDTAVTDDDIAHANLVLWGDPGSNKVLAKIADKLPVKWTKDGLTVGDKTYDGKTHAAVLIYPNPLNPKKYVVLNSGFTFREYDYLNNARQVPKLPDYAVVDVTSPPTPRVPGKIVRAGFFGEAWDLRPDDGQ</sequence>
<evidence type="ECO:0000256" key="3">
    <source>
        <dbReference type="SAM" id="SignalP"/>
    </source>
</evidence>
<dbReference type="PANTHER" id="PTHR43037:SF1">
    <property type="entry name" value="BLL1128 PROTEIN"/>
    <property type="match status" value="1"/>
</dbReference>
<evidence type="ECO:0000259" key="4">
    <source>
        <dbReference type="Pfam" id="PF00326"/>
    </source>
</evidence>
<dbReference type="SUPFAM" id="SSF53474">
    <property type="entry name" value="alpha/beta-Hydrolases"/>
    <property type="match status" value="1"/>
</dbReference>
<dbReference type="AlphaFoldDB" id="A0A225DWC9"/>
<accession>A0A225DWC9</accession>
<dbReference type="OrthoDB" id="236649at2"/>
<dbReference type="InterPro" id="IPR050955">
    <property type="entry name" value="Plant_Biomass_Hydrol_Est"/>
</dbReference>
<dbReference type="Pfam" id="PF00326">
    <property type="entry name" value="Peptidase_S9"/>
    <property type="match status" value="1"/>
</dbReference>
<gene>
    <name evidence="5" type="ORF">FRUB_05534</name>
</gene>
<reference evidence="6" key="1">
    <citation type="submission" date="2017-06" db="EMBL/GenBank/DDBJ databases">
        <title>Genome analysis of Fimbriiglobus ruber SP5, the first member of the order Planctomycetales with confirmed chitinolytic capability.</title>
        <authorList>
            <person name="Ravin N.V."/>
            <person name="Rakitin A.L."/>
            <person name="Ivanova A.A."/>
            <person name="Beletsky A.V."/>
            <person name="Kulichevskaya I.S."/>
            <person name="Mardanov A.V."/>
            <person name="Dedysh S.N."/>
        </authorList>
    </citation>
    <scope>NUCLEOTIDE SEQUENCE [LARGE SCALE GENOMIC DNA]</scope>
    <source>
        <strain evidence="6">SP5</strain>
    </source>
</reference>
<keyword evidence="1 3" id="KW-0732">Signal</keyword>